<evidence type="ECO:0000259" key="3">
    <source>
        <dbReference type="Pfam" id="PF13649"/>
    </source>
</evidence>
<dbReference type="CDD" id="cd02440">
    <property type="entry name" value="AdoMet_MTases"/>
    <property type="match status" value="1"/>
</dbReference>
<feature type="domain" description="Methyltransferase" evidence="3">
    <location>
        <begin position="56"/>
        <end position="139"/>
    </location>
</feature>
<dbReference type="Pfam" id="PF13649">
    <property type="entry name" value="Methyltransf_25"/>
    <property type="match status" value="1"/>
</dbReference>
<evidence type="ECO:0000256" key="2">
    <source>
        <dbReference type="ARBA" id="ARBA00022679"/>
    </source>
</evidence>
<dbReference type="Proteomes" id="UP001239257">
    <property type="component" value="Chromosome 1"/>
</dbReference>
<dbReference type="PANTHER" id="PTHR43861:SF1">
    <property type="entry name" value="TRANS-ACONITATE 2-METHYLTRANSFERASE"/>
    <property type="match status" value="1"/>
</dbReference>
<accession>A0AAX3U376</accession>
<dbReference type="AlphaFoldDB" id="A0AAX3U376"/>
<evidence type="ECO:0000256" key="1">
    <source>
        <dbReference type="ARBA" id="ARBA00022603"/>
    </source>
</evidence>
<dbReference type="InterPro" id="IPR029063">
    <property type="entry name" value="SAM-dependent_MTases_sf"/>
</dbReference>
<keyword evidence="2" id="KW-0808">Transferase</keyword>
<organism evidence="4 5">
    <name type="scientific">Vibrio aestuarianus</name>
    <dbReference type="NCBI Taxonomy" id="28171"/>
    <lineage>
        <taxon>Bacteria</taxon>
        <taxon>Pseudomonadati</taxon>
        <taxon>Pseudomonadota</taxon>
        <taxon>Gammaproteobacteria</taxon>
        <taxon>Vibrionales</taxon>
        <taxon>Vibrionaceae</taxon>
        <taxon>Vibrio</taxon>
    </lineage>
</organism>
<reference evidence="4" key="1">
    <citation type="submission" date="2022-02" db="EMBL/GenBank/DDBJ databases">
        <title>Emergence and expansion in Europe of a Vibrio aestuarianus clonal complex pathogenic for oysters.</title>
        <authorList>
            <person name="Mesnil A."/>
            <person name="Travers M.-A."/>
        </authorList>
    </citation>
    <scope>NUCLEOTIDE SEQUENCE</scope>
    <source>
        <strain evidence="4">U29</strain>
    </source>
</reference>
<gene>
    <name evidence="4" type="ORF">PYE51_11670</name>
</gene>
<keyword evidence="1 4" id="KW-0489">Methyltransferase</keyword>
<dbReference type="SUPFAM" id="SSF53335">
    <property type="entry name" value="S-adenosyl-L-methionine-dependent methyltransferases"/>
    <property type="match status" value="1"/>
</dbReference>
<dbReference type="GO" id="GO:0032259">
    <property type="term" value="P:methylation"/>
    <property type="evidence" value="ECO:0007669"/>
    <property type="project" value="UniProtKB-KW"/>
</dbReference>
<dbReference type="Gene3D" id="3.40.50.150">
    <property type="entry name" value="Vaccinia Virus protein VP39"/>
    <property type="match status" value="1"/>
</dbReference>
<proteinExistence type="predicted"/>
<protein>
    <submittedName>
        <fullName evidence="4">Class I SAM-dependent methyltransferase</fullName>
    </submittedName>
</protein>
<dbReference type="PANTHER" id="PTHR43861">
    <property type="entry name" value="TRANS-ACONITATE 2-METHYLTRANSFERASE-RELATED"/>
    <property type="match status" value="1"/>
</dbReference>
<name>A0AAX3U376_9VIBR</name>
<sequence>MNYWLKHFDSNVSNSPTNLLQQVGKTVNGIEVDQQQISLIIDAISEGLALSKESNIVDLCCGNGLITVKIAEICNSIIGVDYSPSLIRTANRFSDRDNIDYINSDITILESTLFLDCDCVYMYEGLQHITSDDFSKVMELISVSDSVTKVFLGGVPDKSLLKVYYDTDEKMDYYEFCENNNTPHLGKWWDRTEIESIANDFGFSMQIRAQNQNLYSEYYRFDCLLERM</sequence>
<evidence type="ECO:0000313" key="5">
    <source>
        <dbReference type="Proteomes" id="UP001239257"/>
    </source>
</evidence>
<dbReference type="GO" id="GO:0008168">
    <property type="term" value="F:methyltransferase activity"/>
    <property type="evidence" value="ECO:0007669"/>
    <property type="project" value="UniProtKB-KW"/>
</dbReference>
<evidence type="ECO:0000313" key="4">
    <source>
        <dbReference type="EMBL" id="WGK81283.1"/>
    </source>
</evidence>
<dbReference type="EMBL" id="CP118709">
    <property type="protein sequence ID" value="WGK81283.1"/>
    <property type="molecule type" value="Genomic_DNA"/>
</dbReference>
<dbReference type="RefSeq" id="WP_301064460.1">
    <property type="nucleotide sequence ID" value="NZ_CP118709.1"/>
</dbReference>
<dbReference type="InterPro" id="IPR041698">
    <property type="entry name" value="Methyltransf_25"/>
</dbReference>